<sequence length="118" mass="12989">MVCGKESLVDVTQMTLMLGVLFGNIIFGVMADRIGRKKTLIASIIMQSACGMLSAWSPWLELFLVLRFLMAVANGGTMVTSFVMCMEVVGGIWRIIVPILYQIPFGGVKKVKDDILSR</sequence>
<keyword evidence="2 5" id="KW-0812">Transmembrane</keyword>
<keyword evidence="3 5" id="KW-1133">Transmembrane helix</keyword>
<comment type="subcellular location">
    <subcellularLocation>
        <location evidence="1">Membrane</location>
        <topology evidence="1">Multi-pass membrane protein</topology>
    </subcellularLocation>
</comment>
<keyword evidence="4 5" id="KW-0472">Membrane</keyword>
<feature type="transmembrane region" description="Helical" evidence="5">
    <location>
        <begin position="40"/>
        <end position="59"/>
    </location>
</feature>
<dbReference type="InterPro" id="IPR036259">
    <property type="entry name" value="MFS_trans_sf"/>
</dbReference>
<gene>
    <name evidence="8" type="primary">LOC108563612</name>
</gene>
<name>A0ABM1MTD2_NICVS</name>
<feature type="domain" description="Major facilitator superfamily (MFS) profile" evidence="6">
    <location>
        <begin position="1"/>
        <end position="118"/>
    </location>
</feature>
<feature type="transmembrane region" description="Helical" evidence="5">
    <location>
        <begin position="79"/>
        <end position="101"/>
    </location>
</feature>
<evidence type="ECO:0000256" key="2">
    <source>
        <dbReference type="ARBA" id="ARBA00022692"/>
    </source>
</evidence>
<organism evidence="7 8">
    <name type="scientific">Nicrophorus vespilloides</name>
    <name type="common">Boreal carrion beetle</name>
    <dbReference type="NCBI Taxonomy" id="110193"/>
    <lineage>
        <taxon>Eukaryota</taxon>
        <taxon>Metazoa</taxon>
        <taxon>Ecdysozoa</taxon>
        <taxon>Arthropoda</taxon>
        <taxon>Hexapoda</taxon>
        <taxon>Insecta</taxon>
        <taxon>Pterygota</taxon>
        <taxon>Neoptera</taxon>
        <taxon>Endopterygota</taxon>
        <taxon>Coleoptera</taxon>
        <taxon>Polyphaga</taxon>
        <taxon>Staphyliniformia</taxon>
        <taxon>Silphidae</taxon>
        <taxon>Nicrophorinae</taxon>
        <taxon>Nicrophorus</taxon>
    </lineage>
</organism>
<dbReference type="RefSeq" id="XP_017777832.1">
    <property type="nucleotide sequence ID" value="XM_017922343.1"/>
</dbReference>
<evidence type="ECO:0000256" key="5">
    <source>
        <dbReference type="SAM" id="Phobius"/>
    </source>
</evidence>
<dbReference type="InterPro" id="IPR020846">
    <property type="entry name" value="MFS_dom"/>
</dbReference>
<proteinExistence type="predicted"/>
<evidence type="ECO:0000313" key="8">
    <source>
        <dbReference type="RefSeq" id="XP_017777832.1"/>
    </source>
</evidence>
<reference evidence="8" key="1">
    <citation type="submission" date="2025-08" db="UniProtKB">
        <authorList>
            <consortium name="RefSeq"/>
        </authorList>
    </citation>
    <scope>IDENTIFICATION</scope>
    <source>
        <tissue evidence="8">Whole Larva</tissue>
    </source>
</reference>
<dbReference type="PROSITE" id="PS50850">
    <property type="entry name" value="MFS"/>
    <property type="match status" value="1"/>
</dbReference>
<evidence type="ECO:0000256" key="1">
    <source>
        <dbReference type="ARBA" id="ARBA00004141"/>
    </source>
</evidence>
<evidence type="ECO:0000259" key="6">
    <source>
        <dbReference type="PROSITE" id="PS50850"/>
    </source>
</evidence>
<keyword evidence="7" id="KW-1185">Reference proteome</keyword>
<dbReference type="Pfam" id="PF07690">
    <property type="entry name" value="MFS_1"/>
    <property type="match status" value="1"/>
</dbReference>
<evidence type="ECO:0000256" key="3">
    <source>
        <dbReference type="ARBA" id="ARBA00022989"/>
    </source>
</evidence>
<protein>
    <submittedName>
        <fullName evidence="8">Solute carrier family 22 member 13-like</fullName>
    </submittedName>
</protein>
<dbReference type="Gene3D" id="1.20.1250.20">
    <property type="entry name" value="MFS general substrate transporter like domains"/>
    <property type="match status" value="1"/>
</dbReference>
<accession>A0ABM1MTD2</accession>
<feature type="transmembrane region" description="Helical" evidence="5">
    <location>
        <begin position="12"/>
        <end position="31"/>
    </location>
</feature>
<dbReference type="GeneID" id="108563612"/>
<dbReference type="SUPFAM" id="SSF103473">
    <property type="entry name" value="MFS general substrate transporter"/>
    <property type="match status" value="1"/>
</dbReference>
<dbReference type="PANTHER" id="PTHR24064">
    <property type="entry name" value="SOLUTE CARRIER FAMILY 22 MEMBER"/>
    <property type="match status" value="1"/>
</dbReference>
<dbReference type="InterPro" id="IPR011701">
    <property type="entry name" value="MFS"/>
</dbReference>
<dbReference type="Proteomes" id="UP000695000">
    <property type="component" value="Unplaced"/>
</dbReference>
<evidence type="ECO:0000256" key="4">
    <source>
        <dbReference type="ARBA" id="ARBA00023136"/>
    </source>
</evidence>
<evidence type="ECO:0000313" key="7">
    <source>
        <dbReference type="Proteomes" id="UP000695000"/>
    </source>
</evidence>